<dbReference type="AlphaFoldDB" id="A0A5J4X483"/>
<evidence type="ECO:0000313" key="2">
    <source>
        <dbReference type="Proteomes" id="UP000324800"/>
    </source>
</evidence>
<dbReference type="EMBL" id="SNRW01000383">
    <property type="protein sequence ID" value="KAA6401475.1"/>
    <property type="molecule type" value="Genomic_DNA"/>
</dbReference>
<name>A0A5J4X483_9EUKA</name>
<comment type="caution">
    <text evidence="1">The sequence shown here is derived from an EMBL/GenBank/DDBJ whole genome shotgun (WGS) entry which is preliminary data.</text>
</comment>
<organism evidence="1 2">
    <name type="scientific">Streblomastix strix</name>
    <dbReference type="NCBI Taxonomy" id="222440"/>
    <lineage>
        <taxon>Eukaryota</taxon>
        <taxon>Metamonada</taxon>
        <taxon>Preaxostyla</taxon>
        <taxon>Oxymonadida</taxon>
        <taxon>Streblomastigidae</taxon>
        <taxon>Streblomastix</taxon>
    </lineage>
</organism>
<dbReference type="Proteomes" id="UP000324800">
    <property type="component" value="Unassembled WGS sequence"/>
</dbReference>
<gene>
    <name evidence="1" type="ORF">EZS28_002993</name>
</gene>
<protein>
    <submittedName>
        <fullName evidence="1">Uncharacterized protein</fullName>
    </submittedName>
</protein>
<proteinExistence type="predicted"/>
<reference evidence="1 2" key="1">
    <citation type="submission" date="2019-03" db="EMBL/GenBank/DDBJ databases">
        <title>Single cell metagenomics reveals metabolic interactions within the superorganism composed of flagellate Streblomastix strix and complex community of Bacteroidetes bacteria on its surface.</title>
        <authorList>
            <person name="Treitli S.C."/>
            <person name="Kolisko M."/>
            <person name="Husnik F."/>
            <person name="Keeling P."/>
            <person name="Hampl V."/>
        </authorList>
    </citation>
    <scope>NUCLEOTIDE SEQUENCE [LARGE SCALE GENOMIC DNA]</scope>
    <source>
        <strain evidence="1">ST1C</strain>
    </source>
</reference>
<evidence type="ECO:0000313" key="1">
    <source>
        <dbReference type="EMBL" id="KAA6401475.1"/>
    </source>
</evidence>
<sequence length="143" mass="16244">MNVQLRNAGLSSSALLNVKKVISSFMISFGHSLSQIYNHATLTSVKIDRRNTAKEVKDKDTYDIDDLLCYIRRRVEQIDDKDYEEFEGITLALLMSIITRRMAEISRAALDVATMTNEKLILKFDIQKVGGSKIMLTIKKAKN</sequence>
<accession>A0A5J4X483</accession>